<comment type="caution">
    <text evidence="2">The sequence shown here is derived from an EMBL/GenBank/DDBJ whole genome shotgun (WGS) entry which is preliminary data.</text>
</comment>
<accession>X1BIM8</accession>
<feature type="compositionally biased region" description="Polar residues" evidence="1">
    <location>
        <begin position="98"/>
        <end position="113"/>
    </location>
</feature>
<evidence type="ECO:0000256" key="1">
    <source>
        <dbReference type="SAM" id="MobiDB-lite"/>
    </source>
</evidence>
<gene>
    <name evidence="2" type="ORF">S01H4_50981</name>
</gene>
<sequence length="145" mass="16156">IASAKDKEGRVRALRAVMSRLKGDKYIQHAMPPGEVTPKRTLRVPGMKYGVKKAAPKLDKERLRQGLRRKHSDILGKEWRKRTKKVTAKPQEAPAKPTTAQGHITTGDGQTQEVKIGDAFTLSDGRKVRVKSIRPNGEAELEVIQ</sequence>
<protein>
    <submittedName>
        <fullName evidence="2">Uncharacterized protein</fullName>
    </submittedName>
</protein>
<dbReference type="AlphaFoldDB" id="X1BIM8"/>
<feature type="non-terminal residue" evidence="2">
    <location>
        <position position="1"/>
    </location>
</feature>
<evidence type="ECO:0000313" key="2">
    <source>
        <dbReference type="EMBL" id="GAG95764.1"/>
    </source>
</evidence>
<organism evidence="2">
    <name type="scientific">marine sediment metagenome</name>
    <dbReference type="NCBI Taxonomy" id="412755"/>
    <lineage>
        <taxon>unclassified sequences</taxon>
        <taxon>metagenomes</taxon>
        <taxon>ecological metagenomes</taxon>
    </lineage>
</organism>
<reference evidence="2" key="1">
    <citation type="journal article" date="2014" name="Front. Microbiol.">
        <title>High frequency of phylogenetically diverse reductive dehalogenase-homologous genes in deep subseafloor sedimentary metagenomes.</title>
        <authorList>
            <person name="Kawai M."/>
            <person name="Futagami T."/>
            <person name="Toyoda A."/>
            <person name="Takaki Y."/>
            <person name="Nishi S."/>
            <person name="Hori S."/>
            <person name="Arai W."/>
            <person name="Tsubouchi T."/>
            <person name="Morono Y."/>
            <person name="Uchiyama I."/>
            <person name="Ito T."/>
            <person name="Fujiyama A."/>
            <person name="Inagaki F."/>
            <person name="Takami H."/>
        </authorList>
    </citation>
    <scope>NUCLEOTIDE SEQUENCE</scope>
    <source>
        <strain evidence="2">Expedition CK06-06</strain>
    </source>
</reference>
<feature type="region of interest" description="Disordered" evidence="1">
    <location>
        <begin position="64"/>
        <end position="118"/>
    </location>
</feature>
<dbReference type="EMBL" id="BART01028989">
    <property type="protein sequence ID" value="GAG95764.1"/>
    <property type="molecule type" value="Genomic_DNA"/>
</dbReference>
<proteinExistence type="predicted"/>
<name>X1BIM8_9ZZZZ</name>